<comment type="caution">
    <text evidence="1">The sequence shown here is derived from an EMBL/GenBank/DDBJ whole genome shotgun (WGS) entry which is preliminary data.</text>
</comment>
<evidence type="ECO:0000313" key="1">
    <source>
        <dbReference type="EMBL" id="EHI74935.1"/>
    </source>
</evidence>
<gene>
    <name evidence="1" type="ORF">STRCR_0806</name>
</gene>
<reference evidence="1" key="1">
    <citation type="submission" date="2011-07" db="EMBL/GenBank/DDBJ databases">
        <authorList>
            <person name="Stanhope M.J."/>
            <person name="Durkin A.S."/>
            <person name="Hostetler J."/>
            <person name="Kim M."/>
            <person name="Radune D."/>
            <person name="Singh I."/>
            <person name="Town C.D."/>
        </authorList>
    </citation>
    <scope>NUCLEOTIDE SEQUENCE [LARGE SCALE GENOMIC DNA]</scope>
    <source>
        <strain evidence="1">HS-6</strain>
    </source>
</reference>
<proteinExistence type="predicted"/>
<keyword evidence="2" id="KW-1185">Reference proteome</keyword>
<dbReference type="AlphaFoldDB" id="G5JRU8"/>
<dbReference type="EMBL" id="AEUV02000002">
    <property type="protein sequence ID" value="EHI74935.1"/>
    <property type="molecule type" value="Genomic_DNA"/>
</dbReference>
<protein>
    <submittedName>
        <fullName evidence="1">Uncharacterized protein</fullName>
    </submittedName>
</protein>
<evidence type="ECO:0000313" key="2">
    <source>
        <dbReference type="Proteomes" id="UP000004322"/>
    </source>
</evidence>
<sequence length="37" mass="4438">MLLVLLNIKKREDEFRLLSCFIYQFHTAIGKKSKILK</sequence>
<dbReference type="Proteomes" id="UP000004322">
    <property type="component" value="Unassembled WGS sequence"/>
</dbReference>
<name>G5JRU8_STRCG</name>
<organism evidence="1 2">
    <name type="scientific">Streptococcus criceti HS-6</name>
    <dbReference type="NCBI Taxonomy" id="873449"/>
    <lineage>
        <taxon>Bacteria</taxon>
        <taxon>Bacillati</taxon>
        <taxon>Bacillota</taxon>
        <taxon>Bacilli</taxon>
        <taxon>Lactobacillales</taxon>
        <taxon>Streptococcaceae</taxon>
        <taxon>Streptococcus</taxon>
    </lineage>
</organism>
<accession>G5JRU8</accession>